<dbReference type="Gene3D" id="3.30.565.10">
    <property type="entry name" value="Histidine kinase-like ATPase, C-terminal domain"/>
    <property type="match status" value="1"/>
</dbReference>
<feature type="repeat" description="TPR" evidence="9">
    <location>
        <begin position="260"/>
        <end position="293"/>
    </location>
</feature>
<dbReference type="InterPro" id="IPR011712">
    <property type="entry name" value="Sig_transdc_His_kin_sub3_dim/P"/>
</dbReference>
<feature type="domain" description="Histidine kinase" evidence="11">
    <location>
        <begin position="566"/>
        <end position="653"/>
    </location>
</feature>
<dbReference type="SUPFAM" id="SSF48452">
    <property type="entry name" value="TPR-like"/>
    <property type="match status" value="2"/>
</dbReference>
<evidence type="ECO:0000256" key="6">
    <source>
        <dbReference type="ARBA" id="ARBA00022777"/>
    </source>
</evidence>
<evidence type="ECO:0000256" key="10">
    <source>
        <dbReference type="SAM" id="Phobius"/>
    </source>
</evidence>
<evidence type="ECO:0000313" key="12">
    <source>
        <dbReference type="EMBL" id="GGA97879.1"/>
    </source>
</evidence>
<name>A0A8J2XSU5_9BACT</name>
<sequence>MIGFAFIDKTFIFSDIIPLPSTMPRLPLLLITGLLCLALSGLAQKAAEHLPPQGGSDSAIMAEARGAFKLISQSPDSALKLAENELAVAERSGNRRLAALAHSTRGWAWLHKGFYDKTFPDLEQAAQLFHLLHDTLEEMHVLLNIGLAYSNHSEFAKSATYLFRADTLAQLLKDQYAIGEINRQMGILYREQGQYQKAIPYFRESISMFRALHDTIHFMGAVTSLSAVYLAMSLPDSSLVLLQAALPLVEALSGARYEKAMMQEHLGDAYYALARYDKAMESYDRAYNLFVAGNDKADLAYEAINLGKTFTRLKDYRQAENYLLLSYRTNDSLKMVNYSLDAAEQLANLFKATGDWRKAYHWLAIRDSLQDSLNLTALNEKTAQLQAQYEADKKEKEIALLKKDQELNRAIVQRHVVFQRGAVVVVVLLVLIGLLIINRYRVVNKTKRILDLEKMRNRIARDLHDDMGSALSSIHIISKMPPAPDGDGQQAYQRLMKIHEHSGLILENMSDIVWTINPANDTLEKIIFKMQEFAADIFDPLNIDYVFNKDGDFQNVRLGLQTRRDLYLIFKEAVNNAAKYSGCSKVDITIAADNGIVTVDIRDNGVGFDRDAIRGGNGLRNMEERARQIRGQISIASAPGEGTTVNLLVRSHE</sequence>
<dbReference type="GO" id="GO:0016020">
    <property type="term" value="C:membrane"/>
    <property type="evidence" value="ECO:0007669"/>
    <property type="project" value="InterPro"/>
</dbReference>
<dbReference type="CDD" id="cd16917">
    <property type="entry name" value="HATPase_UhpB-NarQ-NarX-like"/>
    <property type="match status" value="1"/>
</dbReference>
<evidence type="ECO:0000313" key="13">
    <source>
        <dbReference type="Proteomes" id="UP000607559"/>
    </source>
</evidence>
<dbReference type="PROSITE" id="PS50109">
    <property type="entry name" value="HIS_KIN"/>
    <property type="match status" value="1"/>
</dbReference>
<dbReference type="GO" id="GO:0005524">
    <property type="term" value="F:ATP binding"/>
    <property type="evidence" value="ECO:0007669"/>
    <property type="project" value="UniProtKB-KW"/>
</dbReference>
<dbReference type="InterPro" id="IPR011990">
    <property type="entry name" value="TPR-like_helical_dom_sf"/>
</dbReference>
<feature type="repeat" description="TPR" evidence="9">
    <location>
        <begin position="179"/>
        <end position="212"/>
    </location>
</feature>
<evidence type="ECO:0000256" key="3">
    <source>
        <dbReference type="ARBA" id="ARBA00022553"/>
    </source>
</evidence>
<keyword evidence="7" id="KW-0067">ATP-binding</keyword>
<evidence type="ECO:0000256" key="8">
    <source>
        <dbReference type="ARBA" id="ARBA00023012"/>
    </source>
</evidence>
<dbReference type="Gene3D" id="1.20.5.1930">
    <property type="match status" value="1"/>
</dbReference>
<dbReference type="Pfam" id="PF07730">
    <property type="entry name" value="HisKA_3"/>
    <property type="match status" value="1"/>
</dbReference>
<reference evidence="12" key="2">
    <citation type="submission" date="2020-09" db="EMBL/GenBank/DDBJ databases">
        <authorList>
            <person name="Sun Q."/>
            <person name="Zhou Y."/>
        </authorList>
    </citation>
    <scope>NUCLEOTIDE SEQUENCE</scope>
    <source>
        <strain evidence="12">CGMCC 1.15448</strain>
    </source>
</reference>
<evidence type="ECO:0000256" key="5">
    <source>
        <dbReference type="ARBA" id="ARBA00022741"/>
    </source>
</evidence>
<evidence type="ECO:0000256" key="2">
    <source>
        <dbReference type="ARBA" id="ARBA00012438"/>
    </source>
</evidence>
<dbReference type="EC" id="2.7.13.3" evidence="2"/>
<keyword evidence="10" id="KW-1133">Transmembrane helix</keyword>
<dbReference type="InterPro" id="IPR019734">
    <property type="entry name" value="TPR_rpt"/>
</dbReference>
<dbReference type="SMART" id="SM00387">
    <property type="entry name" value="HATPase_c"/>
    <property type="match status" value="1"/>
</dbReference>
<dbReference type="Gene3D" id="1.25.40.10">
    <property type="entry name" value="Tetratricopeptide repeat domain"/>
    <property type="match status" value="2"/>
</dbReference>
<keyword evidence="8" id="KW-0902">Two-component regulatory system</keyword>
<evidence type="ECO:0000256" key="7">
    <source>
        <dbReference type="ARBA" id="ARBA00022840"/>
    </source>
</evidence>
<keyword evidence="10" id="KW-0472">Membrane</keyword>
<dbReference type="GO" id="GO:0046983">
    <property type="term" value="F:protein dimerization activity"/>
    <property type="evidence" value="ECO:0007669"/>
    <property type="project" value="InterPro"/>
</dbReference>
<keyword evidence="10" id="KW-0812">Transmembrane</keyword>
<evidence type="ECO:0000256" key="9">
    <source>
        <dbReference type="PROSITE-ProRule" id="PRU00339"/>
    </source>
</evidence>
<dbReference type="InterPro" id="IPR050482">
    <property type="entry name" value="Sensor_HK_TwoCompSys"/>
</dbReference>
<dbReference type="PANTHER" id="PTHR24421">
    <property type="entry name" value="NITRATE/NITRITE SENSOR PROTEIN NARX-RELATED"/>
    <property type="match status" value="1"/>
</dbReference>
<evidence type="ECO:0000256" key="4">
    <source>
        <dbReference type="ARBA" id="ARBA00022679"/>
    </source>
</evidence>
<accession>A0A8J2XSU5</accession>
<dbReference type="InterPro" id="IPR005467">
    <property type="entry name" value="His_kinase_dom"/>
</dbReference>
<dbReference type="EMBL" id="BMJC01000002">
    <property type="protein sequence ID" value="GGA97879.1"/>
    <property type="molecule type" value="Genomic_DNA"/>
</dbReference>
<dbReference type="PANTHER" id="PTHR24421:SF10">
    <property type="entry name" value="NITRATE_NITRITE SENSOR PROTEIN NARQ"/>
    <property type="match status" value="1"/>
</dbReference>
<evidence type="ECO:0000256" key="1">
    <source>
        <dbReference type="ARBA" id="ARBA00000085"/>
    </source>
</evidence>
<dbReference type="Pfam" id="PF13181">
    <property type="entry name" value="TPR_8"/>
    <property type="match status" value="2"/>
</dbReference>
<keyword evidence="5" id="KW-0547">Nucleotide-binding</keyword>
<dbReference type="AlphaFoldDB" id="A0A8J2XSU5"/>
<dbReference type="PROSITE" id="PS50005">
    <property type="entry name" value="TPR"/>
    <property type="match status" value="2"/>
</dbReference>
<reference evidence="12" key="1">
    <citation type="journal article" date="2014" name="Int. J. Syst. Evol. Microbiol.">
        <title>Complete genome sequence of Corynebacterium casei LMG S-19264T (=DSM 44701T), isolated from a smear-ripened cheese.</title>
        <authorList>
            <consortium name="US DOE Joint Genome Institute (JGI-PGF)"/>
            <person name="Walter F."/>
            <person name="Albersmeier A."/>
            <person name="Kalinowski J."/>
            <person name="Ruckert C."/>
        </authorList>
    </citation>
    <scope>NUCLEOTIDE SEQUENCE</scope>
    <source>
        <strain evidence="12">CGMCC 1.15448</strain>
    </source>
</reference>
<comment type="caution">
    <text evidence="12">The sequence shown here is derived from an EMBL/GenBank/DDBJ whole genome shotgun (WGS) entry which is preliminary data.</text>
</comment>
<dbReference type="SMART" id="SM00028">
    <property type="entry name" value="TPR"/>
    <property type="match status" value="4"/>
</dbReference>
<dbReference type="InterPro" id="IPR036890">
    <property type="entry name" value="HATPase_C_sf"/>
</dbReference>
<keyword evidence="4" id="KW-0808">Transferase</keyword>
<protein>
    <recommendedName>
        <fullName evidence="2">histidine kinase</fullName>
        <ecNumber evidence="2">2.7.13.3</ecNumber>
    </recommendedName>
</protein>
<keyword evidence="9" id="KW-0802">TPR repeat</keyword>
<evidence type="ECO:0000259" key="11">
    <source>
        <dbReference type="PROSITE" id="PS50109"/>
    </source>
</evidence>
<dbReference type="SUPFAM" id="SSF55874">
    <property type="entry name" value="ATPase domain of HSP90 chaperone/DNA topoisomerase II/histidine kinase"/>
    <property type="match status" value="1"/>
</dbReference>
<dbReference type="Pfam" id="PF02518">
    <property type="entry name" value="HATPase_c"/>
    <property type="match status" value="1"/>
</dbReference>
<organism evidence="12 13">
    <name type="scientific">Puia dinghuensis</name>
    <dbReference type="NCBI Taxonomy" id="1792502"/>
    <lineage>
        <taxon>Bacteria</taxon>
        <taxon>Pseudomonadati</taxon>
        <taxon>Bacteroidota</taxon>
        <taxon>Chitinophagia</taxon>
        <taxon>Chitinophagales</taxon>
        <taxon>Chitinophagaceae</taxon>
        <taxon>Puia</taxon>
    </lineage>
</organism>
<dbReference type="Proteomes" id="UP000607559">
    <property type="component" value="Unassembled WGS sequence"/>
</dbReference>
<feature type="transmembrane region" description="Helical" evidence="10">
    <location>
        <begin position="417"/>
        <end position="437"/>
    </location>
</feature>
<keyword evidence="6" id="KW-0418">Kinase</keyword>
<keyword evidence="3" id="KW-0597">Phosphoprotein</keyword>
<dbReference type="GO" id="GO:0000155">
    <property type="term" value="F:phosphorelay sensor kinase activity"/>
    <property type="evidence" value="ECO:0007669"/>
    <property type="project" value="InterPro"/>
</dbReference>
<dbReference type="InterPro" id="IPR003594">
    <property type="entry name" value="HATPase_dom"/>
</dbReference>
<gene>
    <name evidence="12" type="ORF">GCM10011511_21510</name>
</gene>
<keyword evidence="13" id="KW-1185">Reference proteome</keyword>
<proteinExistence type="predicted"/>
<comment type="catalytic activity">
    <reaction evidence="1">
        <text>ATP + protein L-histidine = ADP + protein N-phospho-L-histidine.</text>
        <dbReference type="EC" id="2.7.13.3"/>
    </reaction>
</comment>